<gene>
    <name evidence="6" type="primary">EXG3_1</name>
    <name evidence="6" type="ORF">OC846_002555</name>
</gene>
<evidence type="ECO:0000313" key="7">
    <source>
        <dbReference type="Proteomes" id="UP001176517"/>
    </source>
</evidence>
<feature type="region of interest" description="Disordered" evidence="4">
    <location>
        <begin position="579"/>
        <end position="628"/>
    </location>
</feature>
<dbReference type="Proteomes" id="UP001176517">
    <property type="component" value="Unassembled WGS sequence"/>
</dbReference>
<dbReference type="GO" id="GO:0046557">
    <property type="term" value="F:glucan endo-1,6-beta-glucosidase activity"/>
    <property type="evidence" value="ECO:0007669"/>
    <property type="project" value="TreeGrafter"/>
</dbReference>
<dbReference type="Gene3D" id="3.20.20.80">
    <property type="entry name" value="Glycosidases"/>
    <property type="match status" value="1"/>
</dbReference>
<dbReference type="InterPro" id="IPR001547">
    <property type="entry name" value="Glyco_hydro_5"/>
</dbReference>
<dbReference type="PANTHER" id="PTHR31297">
    <property type="entry name" value="GLUCAN ENDO-1,6-BETA-GLUCOSIDASE B"/>
    <property type="match status" value="1"/>
</dbReference>
<dbReference type="PANTHER" id="PTHR31297:SF43">
    <property type="entry name" value="GLUCAN 1,3-BETA-GLUCOSIDASE 3"/>
    <property type="match status" value="1"/>
</dbReference>
<feature type="region of interest" description="Disordered" evidence="4">
    <location>
        <begin position="640"/>
        <end position="694"/>
    </location>
</feature>
<comment type="caution">
    <text evidence="6">The sequence shown here is derived from an EMBL/GenBank/DDBJ whole genome shotgun (WGS) entry which is preliminary data.</text>
</comment>
<dbReference type="GO" id="GO:0009986">
    <property type="term" value="C:cell surface"/>
    <property type="evidence" value="ECO:0007669"/>
    <property type="project" value="TreeGrafter"/>
</dbReference>
<evidence type="ECO:0000313" key="6">
    <source>
        <dbReference type="EMBL" id="KAK0553312.1"/>
    </source>
</evidence>
<feature type="compositionally biased region" description="Low complexity" evidence="4">
    <location>
        <begin position="590"/>
        <end position="628"/>
    </location>
</feature>
<feature type="compositionally biased region" description="Low complexity" evidence="4">
    <location>
        <begin position="708"/>
        <end position="728"/>
    </location>
</feature>
<feature type="compositionally biased region" description="Polar residues" evidence="4">
    <location>
        <begin position="579"/>
        <end position="589"/>
    </location>
</feature>
<protein>
    <submittedName>
        <fullName evidence="6">Glucan 1,3-beta-glucosidase 3</fullName>
        <ecNumber evidence="6">3.2.1.58</ecNumber>
    </submittedName>
</protein>
<keyword evidence="7" id="KW-1185">Reference proteome</keyword>
<dbReference type="GO" id="GO:0005576">
    <property type="term" value="C:extracellular region"/>
    <property type="evidence" value="ECO:0007669"/>
    <property type="project" value="TreeGrafter"/>
</dbReference>
<keyword evidence="3 6" id="KW-0326">Glycosidase</keyword>
<dbReference type="Pfam" id="PF00150">
    <property type="entry name" value="Cellulase"/>
    <property type="match status" value="1"/>
</dbReference>
<dbReference type="AlphaFoldDB" id="A0AAN6GR56"/>
<feature type="compositionally biased region" description="Low complexity" evidence="4">
    <location>
        <begin position="748"/>
        <end position="767"/>
    </location>
</feature>
<dbReference type="EMBL" id="JAPDMZ010000052">
    <property type="protein sequence ID" value="KAK0553312.1"/>
    <property type="molecule type" value="Genomic_DNA"/>
</dbReference>
<evidence type="ECO:0000256" key="2">
    <source>
        <dbReference type="ARBA" id="ARBA00022801"/>
    </source>
</evidence>
<feature type="region of interest" description="Disordered" evidence="4">
    <location>
        <begin position="745"/>
        <end position="781"/>
    </location>
</feature>
<accession>A0AAN6GR56</accession>
<proteinExistence type="inferred from homology"/>
<evidence type="ECO:0000256" key="3">
    <source>
        <dbReference type="ARBA" id="ARBA00023295"/>
    </source>
</evidence>
<evidence type="ECO:0000259" key="5">
    <source>
        <dbReference type="Pfam" id="PF00150"/>
    </source>
</evidence>
<name>A0AAN6GR56_9BASI</name>
<reference evidence="6" key="1">
    <citation type="journal article" date="2023" name="PhytoFront">
        <title>Draft Genome Resources of Seven Strains of Tilletia horrida, Causal Agent of Kernel Smut of Rice.</title>
        <authorList>
            <person name="Khanal S."/>
            <person name="Antony Babu S."/>
            <person name="Zhou X.G."/>
        </authorList>
    </citation>
    <scope>NUCLEOTIDE SEQUENCE</scope>
    <source>
        <strain evidence="6">TX6</strain>
    </source>
</reference>
<comment type="similarity">
    <text evidence="1">Belongs to the glycosyl hydrolase 5 (cellulase A) family.</text>
</comment>
<dbReference type="InterPro" id="IPR050386">
    <property type="entry name" value="Glycosyl_hydrolase_5"/>
</dbReference>
<dbReference type="GO" id="GO:0009251">
    <property type="term" value="P:glucan catabolic process"/>
    <property type="evidence" value="ECO:0007669"/>
    <property type="project" value="TreeGrafter"/>
</dbReference>
<dbReference type="EC" id="3.2.1.58" evidence="6"/>
<feature type="domain" description="Glycoside hydrolase family 5" evidence="5">
    <location>
        <begin position="225"/>
        <end position="493"/>
    </location>
</feature>
<feature type="region of interest" description="Disordered" evidence="4">
    <location>
        <begin position="708"/>
        <end position="731"/>
    </location>
</feature>
<dbReference type="InterPro" id="IPR017853">
    <property type="entry name" value="GH"/>
</dbReference>
<sequence length="912" mass="96503">MQIFPRDAQSLFKIANSLSLAVANYKPIPIVPPTGTLAVNGTNAITGLNGSNGTFAVNGTTSSIAIPNRFQVLGGNATSSTSNTATEQSLVNPAANVSEWGIPSTLNLDTSTASPLHLAAQATIGPGNCPVQTTPYVPIGGWEALPAPIFAPFDPVRANIMRYRQQQGVNLGSWFAQENWMEWSLFSCSINGKAGELDLLGGWGTTPDGVANATAFLEKHWDTWVREDDFAKLAAIGINTVRIPIGHWSVGPYYAENSKFEPWKDVYQFSWRYIARAINWAAKYDIGVILDMHGAYGSQNGQSHSGISDGSVEFFTPDNMNRTTDLLVWLAHEISDVTNVVGIQLLNEPKDRTALWTWYNSTMDAMRNASSYAQTMPLYFHDAFKLEKGAQFVANRTDFVVQDHHSYYVYTPSDIALSAKAHIRQINGRISDWMSGQSDIARRNLIVGEWSCALADNSKDQSDNPEAAQRTFCEAQRDVYSSVSAGWTFWSYKMENCDKNPGWCFQSAVNKYLPRTFDSWGLGNVAPLLYNASSVEAQNASSNILAALRDIQLPAKALQLFRSGNSTQEQDEADGIATTFENDTQSGPQSTTTSSTSKSLTATSSAATASSSTSSSSAVPATTSTSTSANVFTATTSASATMSTATATSSSTTDSSSSTSSTSSTDAATSTSTAAGSSSSTSSPATSGSSSSSVSASSTAAAEKVFSTSNSSASSASSSASASTTATAEKVLSTPKSLITRPFIGKVIPSNDDPSSSSSYADESNIASRRRRAVSSSASLRRRGTGSLAGRAAALVIRDREVLRKRQAAQTALVQKSGYSDGFMSAKIFASSIGLSRIGFTEQYINDSWTARVASGKIPASFSKADVNNYKKQFRSGLSDAEGAIISAVKTTLATPAGAVIGSSSGTGSSSS</sequence>
<organism evidence="6 7">
    <name type="scientific">Tilletia horrida</name>
    <dbReference type="NCBI Taxonomy" id="155126"/>
    <lineage>
        <taxon>Eukaryota</taxon>
        <taxon>Fungi</taxon>
        <taxon>Dikarya</taxon>
        <taxon>Basidiomycota</taxon>
        <taxon>Ustilaginomycotina</taxon>
        <taxon>Exobasidiomycetes</taxon>
        <taxon>Tilletiales</taxon>
        <taxon>Tilletiaceae</taxon>
        <taxon>Tilletia</taxon>
    </lineage>
</organism>
<dbReference type="SUPFAM" id="SSF51445">
    <property type="entry name" value="(Trans)glycosidases"/>
    <property type="match status" value="1"/>
</dbReference>
<keyword evidence="2 6" id="KW-0378">Hydrolase</keyword>
<dbReference type="GO" id="GO:0004338">
    <property type="term" value="F:glucan exo-1,3-beta-glucosidase activity"/>
    <property type="evidence" value="ECO:0007669"/>
    <property type="project" value="UniProtKB-EC"/>
</dbReference>
<evidence type="ECO:0000256" key="1">
    <source>
        <dbReference type="ARBA" id="ARBA00005641"/>
    </source>
</evidence>
<evidence type="ECO:0000256" key="4">
    <source>
        <dbReference type="SAM" id="MobiDB-lite"/>
    </source>
</evidence>